<reference evidence="1 2" key="1">
    <citation type="journal article" date="2023" name="Nucleic Acids Res.">
        <title>The hologenome of Daphnia magna reveals possible DNA methylation and microbiome-mediated evolution of the host genome.</title>
        <authorList>
            <person name="Chaturvedi A."/>
            <person name="Li X."/>
            <person name="Dhandapani V."/>
            <person name="Marshall H."/>
            <person name="Kissane S."/>
            <person name="Cuenca-Cambronero M."/>
            <person name="Asole G."/>
            <person name="Calvet F."/>
            <person name="Ruiz-Romero M."/>
            <person name="Marangio P."/>
            <person name="Guigo R."/>
            <person name="Rago D."/>
            <person name="Mirbahai L."/>
            <person name="Eastwood N."/>
            <person name="Colbourne J.K."/>
            <person name="Zhou J."/>
            <person name="Mallon E."/>
            <person name="Orsini L."/>
        </authorList>
    </citation>
    <scope>NUCLEOTIDE SEQUENCE [LARGE SCALE GENOMIC DNA]</scope>
    <source>
        <strain evidence="1">LRV0_1</strain>
    </source>
</reference>
<name>A0ABR0B4Z3_9CRUS</name>
<comment type="caution">
    <text evidence="1">The sequence shown here is derived from an EMBL/GenBank/DDBJ whole genome shotgun (WGS) entry which is preliminary data.</text>
</comment>
<sequence>MNVARYHGSVVTSNAVKCGSIIANVGLFFVAEVDSIFYLSSEIATRESIEATTETPCTTFLQLMAKYLTNLHMVSPRIQAVTWATGDRRHGSVLNWIPRRSDGYAGSAFLL</sequence>
<gene>
    <name evidence="1" type="ORF">OUZ56_028808</name>
</gene>
<evidence type="ECO:0000313" key="1">
    <source>
        <dbReference type="EMBL" id="KAK4036769.1"/>
    </source>
</evidence>
<dbReference type="Proteomes" id="UP001234178">
    <property type="component" value="Unassembled WGS sequence"/>
</dbReference>
<dbReference type="EMBL" id="JAOYFB010000040">
    <property type="protein sequence ID" value="KAK4036769.1"/>
    <property type="molecule type" value="Genomic_DNA"/>
</dbReference>
<evidence type="ECO:0000313" key="2">
    <source>
        <dbReference type="Proteomes" id="UP001234178"/>
    </source>
</evidence>
<protein>
    <submittedName>
        <fullName evidence="1">Uncharacterized protein</fullName>
    </submittedName>
</protein>
<organism evidence="1 2">
    <name type="scientific">Daphnia magna</name>
    <dbReference type="NCBI Taxonomy" id="35525"/>
    <lineage>
        <taxon>Eukaryota</taxon>
        <taxon>Metazoa</taxon>
        <taxon>Ecdysozoa</taxon>
        <taxon>Arthropoda</taxon>
        <taxon>Crustacea</taxon>
        <taxon>Branchiopoda</taxon>
        <taxon>Diplostraca</taxon>
        <taxon>Cladocera</taxon>
        <taxon>Anomopoda</taxon>
        <taxon>Daphniidae</taxon>
        <taxon>Daphnia</taxon>
    </lineage>
</organism>
<keyword evidence="2" id="KW-1185">Reference proteome</keyword>
<accession>A0ABR0B4Z3</accession>
<proteinExistence type="predicted"/>